<protein>
    <submittedName>
        <fullName evidence="2">Uncharacterized protein</fullName>
    </submittedName>
</protein>
<accession>A0A448XQR5</accession>
<evidence type="ECO:0000313" key="3">
    <source>
        <dbReference type="Proteomes" id="UP000784294"/>
    </source>
</evidence>
<dbReference type="EMBL" id="CAAALY010275254">
    <property type="protein sequence ID" value="VEL42580.1"/>
    <property type="molecule type" value="Genomic_DNA"/>
</dbReference>
<organism evidence="2 3">
    <name type="scientific">Protopolystoma xenopodis</name>
    <dbReference type="NCBI Taxonomy" id="117903"/>
    <lineage>
        <taxon>Eukaryota</taxon>
        <taxon>Metazoa</taxon>
        <taxon>Spiralia</taxon>
        <taxon>Lophotrochozoa</taxon>
        <taxon>Platyhelminthes</taxon>
        <taxon>Monogenea</taxon>
        <taxon>Polyopisthocotylea</taxon>
        <taxon>Polystomatidea</taxon>
        <taxon>Polystomatidae</taxon>
        <taxon>Protopolystoma</taxon>
    </lineage>
</organism>
<dbReference type="Proteomes" id="UP000784294">
    <property type="component" value="Unassembled WGS sequence"/>
</dbReference>
<sequence length="121" mass="13022">MCFTSTPSTRFDSPAQSSPVQSRPGQARPTLSGPLSTVPPPPDLQPTSASHFRPSQPQCTLETAPRLSCLGRVVSSRRLPPQQTQLPDLSDRLIRHSEMLTSTTSARFACLPACLPSLSPL</sequence>
<feature type="compositionally biased region" description="Polar residues" evidence="1">
    <location>
        <begin position="45"/>
        <end position="60"/>
    </location>
</feature>
<evidence type="ECO:0000313" key="2">
    <source>
        <dbReference type="EMBL" id="VEL42580.1"/>
    </source>
</evidence>
<proteinExistence type="predicted"/>
<dbReference type="AlphaFoldDB" id="A0A448XQR5"/>
<name>A0A448XQR5_9PLAT</name>
<evidence type="ECO:0000256" key="1">
    <source>
        <dbReference type="SAM" id="MobiDB-lite"/>
    </source>
</evidence>
<feature type="compositionally biased region" description="Polar residues" evidence="1">
    <location>
        <begin position="1"/>
        <end position="24"/>
    </location>
</feature>
<gene>
    <name evidence="2" type="ORF">PXEA_LOCUS36020</name>
</gene>
<comment type="caution">
    <text evidence="2">The sequence shown here is derived from an EMBL/GenBank/DDBJ whole genome shotgun (WGS) entry which is preliminary data.</text>
</comment>
<keyword evidence="3" id="KW-1185">Reference proteome</keyword>
<reference evidence="2" key="1">
    <citation type="submission" date="2018-11" db="EMBL/GenBank/DDBJ databases">
        <authorList>
            <consortium name="Pathogen Informatics"/>
        </authorList>
    </citation>
    <scope>NUCLEOTIDE SEQUENCE</scope>
</reference>
<feature type="region of interest" description="Disordered" evidence="1">
    <location>
        <begin position="1"/>
        <end position="60"/>
    </location>
</feature>